<reference evidence="2" key="1">
    <citation type="submission" date="2016-06" db="EMBL/GenBank/DDBJ databases">
        <authorList>
            <person name="Varghese N."/>
            <person name="Submissions Spin"/>
        </authorList>
    </citation>
    <scope>NUCLEOTIDE SEQUENCE [LARGE SCALE GENOMIC DNA]</scope>
    <source>
        <strain evidence="2">DSM 44830</strain>
    </source>
</reference>
<sequence length="85" mass="9343">MNDSPGLRWGLEPMKYTAKCVRSGDWWAITVPEIKGVFSQARRLDQVEAMTREAIALMLDVDPHSFDIDVQPEPAAGGAQLTQGA</sequence>
<evidence type="ECO:0000313" key="1">
    <source>
        <dbReference type="EMBL" id="SCE80118.1"/>
    </source>
</evidence>
<gene>
    <name evidence="1" type="ORF">GA0070564_1011026</name>
</gene>
<organism evidence="1 2">
    <name type="scientific">Micromonospora mirobrigensis</name>
    <dbReference type="NCBI Taxonomy" id="262898"/>
    <lineage>
        <taxon>Bacteria</taxon>
        <taxon>Bacillati</taxon>
        <taxon>Actinomycetota</taxon>
        <taxon>Actinomycetes</taxon>
        <taxon>Micromonosporales</taxon>
        <taxon>Micromonosporaceae</taxon>
        <taxon>Micromonospora</taxon>
    </lineage>
</organism>
<dbReference type="Proteomes" id="UP000199504">
    <property type="component" value="Unassembled WGS sequence"/>
</dbReference>
<proteinExistence type="predicted"/>
<accession>A0A1C4V7V5</accession>
<keyword evidence="2" id="KW-1185">Reference proteome</keyword>
<evidence type="ECO:0000313" key="2">
    <source>
        <dbReference type="Proteomes" id="UP000199504"/>
    </source>
</evidence>
<dbReference type="EMBL" id="FMCX01000001">
    <property type="protein sequence ID" value="SCE80118.1"/>
    <property type="molecule type" value="Genomic_DNA"/>
</dbReference>
<dbReference type="Gene3D" id="3.30.160.250">
    <property type="match status" value="1"/>
</dbReference>
<dbReference type="SUPFAM" id="SSF143100">
    <property type="entry name" value="TTHA1013/TTHA0281-like"/>
    <property type="match status" value="1"/>
</dbReference>
<dbReference type="InterPro" id="IPR035069">
    <property type="entry name" value="TTHA1013/TTHA0281-like"/>
</dbReference>
<protein>
    <submittedName>
        <fullName evidence="1">Uncharacterized protein family (UPF0150)</fullName>
    </submittedName>
</protein>
<name>A0A1C4V7V5_9ACTN</name>
<dbReference type="STRING" id="262898.GA0070564_1011026"/>
<dbReference type="AlphaFoldDB" id="A0A1C4V7V5"/>